<feature type="compositionally biased region" description="Basic and acidic residues" evidence="11">
    <location>
        <begin position="76"/>
        <end position="86"/>
    </location>
</feature>
<evidence type="ECO:0000256" key="5">
    <source>
        <dbReference type="ARBA" id="ARBA00022454"/>
    </source>
</evidence>
<evidence type="ECO:0000256" key="4">
    <source>
        <dbReference type="ARBA" id="ARBA00016402"/>
    </source>
</evidence>
<evidence type="ECO:0000256" key="2">
    <source>
        <dbReference type="ARBA" id="ARBA00004584"/>
    </source>
</evidence>
<evidence type="ECO:0000256" key="9">
    <source>
        <dbReference type="ARBA" id="ARBA00031456"/>
    </source>
</evidence>
<comment type="caution">
    <text evidence="12">The sequence shown here is derived from an EMBL/GenBank/DDBJ whole genome shotgun (WGS) entry which is preliminary data.</text>
</comment>
<accession>A0AAN8KZN0</accession>
<evidence type="ECO:0000256" key="11">
    <source>
        <dbReference type="SAM" id="MobiDB-lite"/>
    </source>
</evidence>
<dbReference type="GO" id="GO:0005634">
    <property type="term" value="C:nucleus"/>
    <property type="evidence" value="ECO:0007669"/>
    <property type="project" value="UniProtKB-SubCell"/>
</dbReference>
<evidence type="ECO:0000256" key="6">
    <source>
        <dbReference type="ARBA" id="ARBA00023054"/>
    </source>
</evidence>
<comment type="subcellular location">
    <subcellularLocation>
        <location evidence="2">Chromosome</location>
        <location evidence="2">Centromere</location>
    </subcellularLocation>
    <subcellularLocation>
        <location evidence="1">Nucleus</location>
    </subcellularLocation>
</comment>
<dbReference type="GO" id="GO:0000775">
    <property type="term" value="C:chromosome, centromeric region"/>
    <property type="evidence" value="ECO:0007669"/>
    <property type="project" value="UniProtKB-SubCell"/>
</dbReference>
<sequence length="467" mass="51999">MSKKSQMAKMLKVVQHELVGMGPSKDAQKSKATDSPISPNVSTIEKASFLDECDTYGNPLHSTALEDDFSPNLAQNKEEAAKEGAAKGRWGPSKKVNSATPKRPTPAGRGQTKRRASKVVQPKGSPQQKKVKPKARPQKEIAEGIGEEDLTEAQRGSSAPQKQAPAPQKKALVRKEQDTEADDSRSSGEEEEEEIEVSAPGSGPRPVHRKRRTSLSSEDLTNEDISWNPSQKKARLDDVGKQRKSSVERRSLQGSRSWQGPRRSLQGSWRKSSSGSASPSKRDEQRRRNVKNPTDLDVVLDSFLEFVSEYMDAVDSNAVLLAIDALSSSFEDQLTEKITASKELKFLKWENAKMNAAINRKRARLLEAKNELIRSEAQLRALQKDQARLEQRLTDIRKGTTFLKDLGHLHKSYLDHRKAHPNQAEEYGPSSLPALLLEARDVLGTEDQLKTVNERLQQALDRVAHNK</sequence>
<organism evidence="12 13">
    <name type="scientific">Coregonus suidteri</name>
    <dbReference type="NCBI Taxonomy" id="861788"/>
    <lineage>
        <taxon>Eukaryota</taxon>
        <taxon>Metazoa</taxon>
        <taxon>Chordata</taxon>
        <taxon>Craniata</taxon>
        <taxon>Vertebrata</taxon>
        <taxon>Euteleostomi</taxon>
        <taxon>Actinopterygii</taxon>
        <taxon>Neopterygii</taxon>
        <taxon>Teleostei</taxon>
        <taxon>Protacanthopterygii</taxon>
        <taxon>Salmoniformes</taxon>
        <taxon>Salmonidae</taxon>
        <taxon>Coregoninae</taxon>
        <taxon>Coregonus</taxon>
    </lineage>
</organism>
<dbReference type="AlphaFoldDB" id="A0AAN8KZN0"/>
<name>A0AAN8KZN0_9TELE</name>
<keyword evidence="7" id="KW-0539">Nucleus</keyword>
<evidence type="ECO:0000256" key="10">
    <source>
        <dbReference type="SAM" id="Coils"/>
    </source>
</evidence>
<keyword evidence="13" id="KW-1185">Reference proteome</keyword>
<evidence type="ECO:0000313" key="13">
    <source>
        <dbReference type="Proteomes" id="UP001356427"/>
    </source>
</evidence>
<reference evidence="12 13" key="1">
    <citation type="submission" date="2021-04" db="EMBL/GenBank/DDBJ databases">
        <authorList>
            <person name="De Guttry C."/>
            <person name="Zahm M."/>
            <person name="Klopp C."/>
            <person name="Cabau C."/>
            <person name="Louis A."/>
            <person name="Berthelot C."/>
            <person name="Parey E."/>
            <person name="Roest Crollius H."/>
            <person name="Montfort J."/>
            <person name="Robinson-Rechavi M."/>
            <person name="Bucao C."/>
            <person name="Bouchez O."/>
            <person name="Gislard M."/>
            <person name="Lluch J."/>
            <person name="Milhes M."/>
            <person name="Lampietro C."/>
            <person name="Lopez Roques C."/>
            <person name="Donnadieu C."/>
            <person name="Braasch I."/>
            <person name="Desvignes T."/>
            <person name="Postlethwait J."/>
            <person name="Bobe J."/>
            <person name="Wedekind C."/>
            <person name="Guiguen Y."/>
        </authorList>
    </citation>
    <scope>NUCLEOTIDE SEQUENCE [LARGE SCALE GENOMIC DNA]</scope>
    <source>
        <strain evidence="12">Cs_M1</strain>
        <tissue evidence="12">Blood</tissue>
    </source>
</reference>
<dbReference type="Proteomes" id="UP001356427">
    <property type="component" value="Unassembled WGS sequence"/>
</dbReference>
<keyword evidence="8" id="KW-0137">Centromere</keyword>
<gene>
    <name evidence="12" type="ORF">J4Q44_G00312540</name>
</gene>
<feature type="compositionally biased region" description="Low complexity" evidence="11">
    <location>
        <begin position="264"/>
        <end position="279"/>
    </location>
</feature>
<evidence type="ECO:0000256" key="3">
    <source>
        <dbReference type="ARBA" id="ARBA00010440"/>
    </source>
</evidence>
<evidence type="ECO:0000313" key="12">
    <source>
        <dbReference type="EMBL" id="KAK6298199.1"/>
    </source>
</evidence>
<comment type="similarity">
    <text evidence="3">Belongs to the CENP-U/AME1 family.</text>
</comment>
<feature type="compositionally biased region" description="Polar residues" evidence="11">
    <location>
        <begin position="33"/>
        <end position="45"/>
    </location>
</feature>
<evidence type="ECO:0000256" key="7">
    <source>
        <dbReference type="ARBA" id="ARBA00023242"/>
    </source>
</evidence>
<dbReference type="PANTHER" id="PTHR32222">
    <property type="entry name" value="CENTROMERE PROTEIN U"/>
    <property type="match status" value="1"/>
</dbReference>
<keyword evidence="5" id="KW-0158">Chromosome</keyword>
<feature type="compositionally biased region" description="Basic and acidic residues" evidence="11">
    <location>
        <begin position="234"/>
        <end position="251"/>
    </location>
</feature>
<protein>
    <recommendedName>
        <fullName evidence="4">Centromere protein U</fullName>
    </recommendedName>
    <alternativeName>
        <fullName evidence="9">MLF1-interacting protein</fullName>
    </alternativeName>
</protein>
<evidence type="ECO:0000256" key="8">
    <source>
        <dbReference type="ARBA" id="ARBA00023328"/>
    </source>
</evidence>
<keyword evidence="6 10" id="KW-0175">Coiled coil</keyword>
<feature type="compositionally biased region" description="Low complexity" evidence="11">
    <location>
        <begin position="159"/>
        <end position="170"/>
    </location>
</feature>
<feature type="region of interest" description="Disordered" evidence="11">
    <location>
        <begin position="17"/>
        <end position="290"/>
    </location>
</feature>
<dbReference type="InterPro" id="IPR025214">
    <property type="entry name" value="CENP-U"/>
</dbReference>
<feature type="coiled-coil region" evidence="10">
    <location>
        <begin position="351"/>
        <end position="399"/>
    </location>
</feature>
<dbReference type="PANTHER" id="PTHR32222:SF1">
    <property type="entry name" value="CENTROMERE PROTEIN U"/>
    <property type="match status" value="1"/>
</dbReference>
<feature type="compositionally biased region" description="Polar residues" evidence="11">
    <location>
        <begin position="214"/>
        <end position="231"/>
    </location>
</feature>
<dbReference type="EMBL" id="JAGTTL010000030">
    <property type="protein sequence ID" value="KAK6298199.1"/>
    <property type="molecule type" value="Genomic_DNA"/>
</dbReference>
<dbReference type="Pfam" id="PF13097">
    <property type="entry name" value="CENP-U"/>
    <property type="match status" value="1"/>
</dbReference>
<evidence type="ECO:0000256" key="1">
    <source>
        <dbReference type="ARBA" id="ARBA00004123"/>
    </source>
</evidence>
<feature type="compositionally biased region" description="Basic and acidic residues" evidence="11">
    <location>
        <begin position="173"/>
        <end position="188"/>
    </location>
</feature>
<proteinExistence type="inferred from homology"/>